<dbReference type="AlphaFoldDB" id="A0A401USL4"/>
<reference evidence="1 2" key="1">
    <citation type="submission" date="2018-11" db="EMBL/GenBank/DDBJ databases">
        <title>Genome sequencing and assembly of Clostridium tagluense strain A121.</title>
        <authorList>
            <person name="Murakami T."/>
            <person name="Segawa T."/>
            <person name="Shcherbakova V.A."/>
            <person name="Mori H."/>
            <person name="Yoshimura Y."/>
        </authorList>
    </citation>
    <scope>NUCLEOTIDE SEQUENCE [LARGE SCALE GENOMIC DNA]</scope>
    <source>
        <strain evidence="1 2">A121</strain>
    </source>
</reference>
<sequence length="227" mass="27125">MLTTDELLNLNRLPKISEISLKLLQEFYDIYICPNIYMLQLENKDIIKLEFLDVNLCHLMGFQHIVPYKSKKFYSGENGYMGVFNEDITIKKLRSIDERKFSRDKDKILCFSCIYKLLRHCEIIRFNNITGHSKVSCEFILYDTHYGRRIHLGIEKDEKREMYYPRTLIVERDNSDRFIIDQEYIKIVNTKIISKHPFKSELEVAATIESKQQGKKNKILKRKNKQI</sequence>
<dbReference type="Proteomes" id="UP000287872">
    <property type="component" value="Unassembled WGS sequence"/>
</dbReference>
<comment type="caution">
    <text evidence="1">The sequence shown here is derived from an EMBL/GenBank/DDBJ whole genome shotgun (WGS) entry which is preliminary data.</text>
</comment>
<dbReference type="OrthoDB" id="2969511at2"/>
<evidence type="ECO:0000313" key="1">
    <source>
        <dbReference type="EMBL" id="GCD12496.1"/>
    </source>
</evidence>
<name>A0A401USL4_9CLOT</name>
<evidence type="ECO:0008006" key="3">
    <source>
        <dbReference type="Google" id="ProtNLM"/>
    </source>
</evidence>
<dbReference type="RefSeq" id="WP_125005240.1">
    <property type="nucleotide sequence ID" value="NZ_BHYK01000035.1"/>
</dbReference>
<gene>
    <name evidence="1" type="ORF">Ctaglu_41190</name>
</gene>
<accession>A0A401USL4</accession>
<organism evidence="1 2">
    <name type="scientific">Clostridium tagluense</name>
    <dbReference type="NCBI Taxonomy" id="360422"/>
    <lineage>
        <taxon>Bacteria</taxon>
        <taxon>Bacillati</taxon>
        <taxon>Bacillota</taxon>
        <taxon>Clostridia</taxon>
        <taxon>Eubacteriales</taxon>
        <taxon>Clostridiaceae</taxon>
        <taxon>Clostridium</taxon>
    </lineage>
</organism>
<proteinExistence type="predicted"/>
<evidence type="ECO:0000313" key="2">
    <source>
        <dbReference type="Proteomes" id="UP000287872"/>
    </source>
</evidence>
<dbReference type="EMBL" id="BHYK01000035">
    <property type="protein sequence ID" value="GCD12496.1"/>
    <property type="molecule type" value="Genomic_DNA"/>
</dbReference>
<protein>
    <recommendedName>
        <fullName evidence="3">Phage-Barnase-EndoU-ColicinE5/D-RelE like nuclease 4 domain-containing protein</fullName>
    </recommendedName>
</protein>
<keyword evidence="2" id="KW-1185">Reference proteome</keyword>